<sequence>MSRNSSKMLTGRESLIRLVGKRRRFLPIVNLYFAIQGSLNLCTDNDRVISTESERRFSQSKMAGLTSGKMRKVRLKYQFVIG</sequence>
<accession>A0A6A6NG96</accession>
<gene>
    <name evidence="1" type="ORF">GH714_008981</name>
</gene>
<keyword evidence="2" id="KW-1185">Reference proteome</keyword>
<evidence type="ECO:0000313" key="1">
    <source>
        <dbReference type="EMBL" id="KAF2324163.1"/>
    </source>
</evidence>
<dbReference type="Proteomes" id="UP000467840">
    <property type="component" value="Chromosome 5"/>
</dbReference>
<organism evidence="1 2">
    <name type="scientific">Hevea brasiliensis</name>
    <name type="common">Para rubber tree</name>
    <name type="synonym">Siphonia brasiliensis</name>
    <dbReference type="NCBI Taxonomy" id="3981"/>
    <lineage>
        <taxon>Eukaryota</taxon>
        <taxon>Viridiplantae</taxon>
        <taxon>Streptophyta</taxon>
        <taxon>Embryophyta</taxon>
        <taxon>Tracheophyta</taxon>
        <taxon>Spermatophyta</taxon>
        <taxon>Magnoliopsida</taxon>
        <taxon>eudicotyledons</taxon>
        <taxon>Gunneridae</taxon>
        <taxon>Pentapetalae</taxon>
        <taxon>rosids</taxon>
        <taxon>fabids</taxon>
        <taxon>Malpighiales</taxon>
        <taxon>Euphorbiaceae</taxon>
        <taxon>Crotonoideae</taxon>
        <taxon>Micrandreae</taxon>
        <taxon>Hevea</taxon>
    </lineage>
</organism>
<evidence type="ECO:0000313" key="2">
    <source>
        <dbReference type="Proteomes" id="UP000467840"/>
    </source>
</evidence>
<protein>
    <submittedName>
        <fullName evidence="1">Uncharacterized protein</fullName>
    </submittedName>
</protein>
<dbReference type="EMBL" id="JAAGAX010000001">
    <property type="protein sequence ID" value="KAF2324163.1"/>
    <property type="molecule type" value="Genomic_DNA"/>
</dbReference>
<proteinExistence type="predicted"/>
<comment type="caution">
    <text evidence="1">The sequence shown here is derived from an EMBL/GenBank/DDBJ whole genome shotgun (WGS) entry which is preliminary data.</text>
</comment>
<reference evidence="1 2" key="1">
    <citation type="journal article" date="2020" name="Mol. Plant">
        <title>The Chromosome-Based Rubber Tree Genome Provides New Insights into Spurge Genome Evolution and Rubber Biosynthesis.</title>
        <authorList>
            <person name="Liu J."/>
            <person name="Shi C."/>
            <person name="Shi C.C."/>
            <person name="Li W."/>
            <person name="Zhang Q.J."/>
            <person name="Zhang Y."/>
            <person name="Li K."/>
            <person name="Lu H.F."/>
            <person name="Shi C."/>
            <person name="Zhu S.T."/>
            <person name="Xiao Z.Y."/>
            <person name="Nan H."/>
            <person name="Yue Y."/>
            <person name="Zhu X.G."/>
            <person name="Wu Y."/>
            <person name="Hong X.N."/>
            <person name="Fan G.Y."/>
            <person name="Tong Y."/>
            <person name="Zhang D."/>
            <person name="Mao C.L."/>
            <person name="Liu Y.L."/>
            <person name="Hao S.J."/>
            <person name="Liu W.Q."/>
            <person name="Lv M.Q."/>
            <person name="Zhang H.B."/>
            <person name="Liu Y."/>
            <person name="Hu-Tang G.R."/>
            <person name="Wang J.P."/>
            <person name="Wang J.H."/>
            <person name="Sun Y.H."/>
            <person name="Ni S.B."/>
            <person name="Chen W.B."/>
            <person name="Zhang X.C."/>
            <person name="Jiao Y.N."/>
            <person name="Eichler E.E."/>
            <person name="Li G.H."/>
            <person name="Liu X."/>
            <person name="Gao L.Z."/>
        </authorList>
    </citation>
    <scope>NUCLEOTIDE SEQUENCE [LARGE SCALE GENOMIC DNA]</scope>
    <source>
        <strain evidence="2">cv. GT1</strain>
        <tissue evidence="1">Leaf</tissue>
    </source>
</reference>
<name>A0A6A6NG96_HEVBR</name>
<dbReference type="AlphaFoldDB" id="A0A6A6NG96"/>